<feature type="compositionally biased region" description="Polar residues" evidence="1">
    <location>
        <begin position="9"/>
        <end position="35"/>
    </location>
</feature>
<feature type="region of interest" description="Disordered" evidence="1">
    <location>
        <begin position="1"/>
        <end position="159"/>
    </location>
</feature>
<feature type="compositionally biased region" description="Gly residues" evidence="1">
    <location>
        <begin position="88"/>
        <end position="114"/>
    </location>
</feature>
<accession>A0A1Z1WMD0</accession>
<dbReference type="KEGG" id="salf:SMD44_07072"/>
<sequence length="272" mass="26833">MSCPDTGGTPPQTMTASSQAFEQGSVQLHRVQTGQGLPDERQHEQADPYGLTDPQGTDPQGLEPDSEPGLEPDLGTMPGEEFDPGTGTDTGSGADAGAGTDMGAGTGTGTGTDTGAGDEAGIRGDAENAANGDAAANGDDGANGDDAGNHDDGANGGGAGVAYQGTARIAAAASFEGGGPNAVGPESQWAVDGACHDDGRWKATFTVTRTAHPPHRPTHTPTHTAPAAHGVHAGRDGGFTDSPAALAAGGLLVSGALGAAVHRLRRDRTSAR</sequence>
<evidence type="ECO:0000313" key="3">
    <source>
        <dbReference type="Proteomes" id="UP000195880"/>
    </source>
</evidence>
<dbReference type="AlphaFoldDB" id="A0A1Z1WMD0"/>
<protein>
    <recommendedName>
        <fullName evidence="4">Gram-positive cocci surface proteins LPxTG domain-containing protein</fullName>
    </recommendedName>
</protein>
<dbReference type="Proteomes" id="UP000195880">
    <property type="component" value="Chromosome"/>
</dbReference>
<proteinExistence type="predicted"/>
<evidence type="ECO:0000313" key="2">
    <source>
        <dbReference type="EMBL" id="ARX87591.1"/>
    </source>
</evidence>
<dbReference type="EMBL" id="CP021748">
    <property type="protein sequence ID" value="ARX87591.1"/>
    <property type="molecule type" value="Genomic_DNA"/>
</dbReference>
<gene>
    <name evidence="2" type="ORF">SMD44_07072</name>
</gene>
<evidence type="ECO:0000256" key="1">
    <source>
        <dbReference type="SAM" id="MobiDB-lite"/>
    </source>
</evidence>
<evidence type="ECO:0008006" key="4">
    <source>
        <dbReference type="Google" id="ProtNLM"/>
    </source>
</evidence>
<feature type="compositionally biased region" description="Low complexity" evidence="1">
    <location>
        <begin position="127"/>
        <end position="146"/>
    </location>
</feature>
<reference evidence="2 3" key="1">
    <citation type="submission" date="2017-05" db="EMBL/GenBank/DDBJ databases">
        <title>Streptomyces alboflavus Genome sequencing and assembly.</title>
        <authorList>
            <person name="Wang Y."/>
            <person name="Du B."/>
            <person name="Ding Y."/>
            <person name="Liu H."/>
            <person name="Hou Q."/>
            <person name="Liu K."/>
            <person name="Wang C."/>
            <person name="Yao L."/>
        </authorList>
    </citation>
    <scope>NUCLEOTIDE SEQUENCE [LARGE SCALE GENOMIC DNA]</scope>
    <source>
        <strain evidence="2 3">MDJK44</strain>
    </source>
</reference>
<keyword evidence="3" id="KW-1185">Reference proteome</keyword>
<name>A0A1Z1WMD0_9ACTN</name>
<dbReference type="STRING" id="67267.GCA_000716675_03492"/>
<organism evidence="2 3">
    <name type="scientific">Streptomyces alboflavus</name>
    <dbReference type="NCBI Taxonomy" id="67267"/>
    <lineage>
        <taxon>Bacteria</taxon>
        <taxon>Bacillati</taxon>
        <taxon>Actinomycetota</taxon>
        <taxon>Actinomycetes</taxon>
        <taxon>Kitasatosporales</taxon>
        <taxon>Streptomycetaceae</taxon>
        <taxon>Streptomyces</taxon>
    </lineage>
</organism>